<comment type="caution">
    <text evidence="1">The sequence shown here is derived from an EMBL/GenBank/DDBJ whole genome shotgun (WGS) entry which is preliminary data.</text>
</comment>
<evidence type="ECO:0000313" key="2">
    <source>
        <dbReference type="Proteomes" id="UP000299211"/>
    </source>
</evidence>
<organism evidence="1 2">
    <name type="scientific">Streptomyces avermitilis</name>
    <dbReference type="NCBI Taxonomy" id="33903"/>
    <lineage>
        <taxon>Bacteria</taxon>
        <taxon>Bacillati</taxon>
        <taxon>Actinomycetota</taxon>
        <taxon>Actinomycetes</taxon>
        <taxon>Kitasatosporales</taxon>
        <taxon>Streptomycetaceae</taxon>
        <taxon>Streptomyces</taxon>
    </lineage>
</organism>
<sequence length="102" mass="10782">MLQHLLAVRGVHDLGVVLDAVQALLVVLEGRDRDDVRGGRDREALGAAEQASPCDIQTGCSSGVPSKSVEPDLLTCSGVRPYSRAPVLSTVPPRVVAISWKP</sequence>
<evidence type="ECO:0000313" key="1">
    <source>
        <dbReference type="EMBL" id="GDY76449.1"/>
    </source>
</evidence>
<gene>
    <name evidence="1" type="ORF">SAV31267_059340</name>
</gene>
<proteinExistence type="predicted"/>
<dbReference type="Proteomes" id="UP000299211">
    <property type="component" value="Unassembled WGS sequence"/>
</dbReference>
<reference evidence="1 2" key="1">
    <citation type="submission" date="2019-04" db="EMBL/GenBank/DDBJ databases">
        <title>Draft genome sequences of Streptomyces avermitilis ATCC 31267.</title>
        <authorList>
            <person name="Komaki H."/>
            <person name="Tamura T."/>
            <person name="Hosoyama A."/>
        </authorList>
    </citation>
    <scope>NUCLEOTIDE SEQUENCE [LARGE SCALE GENOMIC DNA]</scope>
    <source>
        <strain evidence="1 2">ATCC 31267</strain>
    </source>
</reference>
<dbReference type="EMBL" id="BJHY01000001">
    <property type="protein sequence ID" value="GDY76449.1"/>
    <property type="molecule type" value="Genomic_DNA"/>
</dbReference>
<dbReference type="AlphaFoldDB" id="A0A4D4MYP8"/>
<accession>A0A4D4MYP8</accession>
<name>A0A4D4MYP8_STRAX</name>
<protein>
    <submittedName>
        <fullName evidence="1">Uncharacterized protein</fullName>
    </submittedName>
</protein>